<dbReference type="OrthoDB" id="5292887at2"/>
<evidence type="ECO:0000256" key="5">
    <source>
        <dbReference type="ARBA" id="ARBA00023163"/>
    </source>
</evidence>
<dbReference type="Pfam" id="PF00196">
    <property type="entry name" value="GerE"/>
    <property type="match status" value="1"/>
</dbReference>
<dbReference type="PRINTS" id="PR00038">
    <property type="entry name" value="HTHLUXR"/>
</dbReference>
<dbReference type="SMART" id="SM00421">
    <property type="entry name" value="HTH_LUXR"/>
    <property type="match status" value="1"/>
</dbReference>
<keyword evidence="5" id="KW-0804">Transcription</keyword>
<feature type="domain" description="Response regulatory" evidence="8">
    <location>
        <begin position="8"/>
        <end position="124"/>
    </location>
</feature>
<dbReference type="InterPro" id="IPR000792">
    <property type="entry name" value="Tscrpt_reg_LuxR_C"/>
</dbReference>
<accession>A0A562NV39</accession>
<keyword evidence="3" id="KW-0805">Transcription regulation</keyword>
<name>A0A562NV39_9RHOB</name>
<dbReference type="PANTHER" id="PTHR48111">
    <property type="entry name" value="REGULATOR OF RPOS"/>
    <property type="match status" value="1"/>
</dbReference>
<dbReference type="PANTHER" id="PTHR48111:SF1">
    <property type="entry name" value="TWO-COMPONENT RESPONSE REGULATOR ORR33"/>
    <property type="match status" value="1"/>
</dbReference>
<keyword evidence="1 6" id="KW-0597">Phosphoprotein</keyword>
<feature type="domain" description="HTH luxR-type" evidence="7">
    <location>
        <begin position="143"/>
        <end position="208"/>
    </location>
</feature>
<keyword evidence="4" id="KW-0238">DNA-binding</keyword>
<dbReference type="AlphaFoldDB" id="A0A562NV39"/>
<sequence length="211" mass="22999">MTARPDQTILCIEDEGDLLDEMSEELTAMGYAVIAADGGASARKVLAKTLPDLILCDIVMPEENGFELIRVIRAMPGLSATPFIFLTALTDREHELCGRHLGADDYITKPVDFDLLDVTLRGKLDLVARIRAAAAPPLPVPVDAKELVHLSRRETQVLGELARGLKIADVALTLEISEHTVGQYVKAVYSKLGISSRAEAAREAIRRNLLD</sequence>
<dbReference type="EMBL" id="VLKU01000003">
    <property type="protein sequence ID" value="TWI36029.1"/>
    <property type="molecule type" value="Genomic_DNA"/>
</dbReference>
<gene>
    <name evidence="9" type="ORF">IQ24_01392</name>
</gene>
<dbReference type="SUPFAM" id="SSF52172">
    <property type="entry name" value="CheY-like"/>
    <property type="match status" value="1"/>
</dbReference>
<dbReference type="CDD" id="cd06170">
    <property type="entry name" value="LuxR_C_like"/>
    <property type="match status" value="1"/>
</dbReference>
<dbReference type="InterPro" id="IPR001789">
    <property type="entry name" value="Sig_transdc_resp-reg_receiver"/>
</dbReference>
<evidence type="ECO:0000256" key="1">
    <source>
        <dbReference type="ARBA" id="ARBA00022553"/>
    </source>
</evidence>
<feature type="modified residue" description="4-aspartylphosphate" evidence="6">
    <location>
        <position position="57"/>
    </location>
</feature>
<dbReference type="GO" id="GO:0005829">
    <property type="term" value="C:cytosol"/>
    <property type="evidence" value="ECO:0007669"/>
    <property type="project" value="TreeGrafter"/>
</dbReference>
<dbReference type="SUPFAM" id="SSF46894">
    <property type="entry name" value="C-terminal effector domain of the bipartite response regulators"/>
    <property type="match status" value="1"/>
</dbReference>
<evidence type="ECO:0000256" key="6">
    <source>
        <dbReference type="PROSITE-ProRule" id="PRU00169"/>
    </source>
</evidence>
<dbReference type="InterPro" id="IPR039420">
    <property type="entry name" value="WalR-like"/>
</dbReference>
<protein>
    <submittedName>
        <fullName evidence="9">LuxR family two component transcriptional regulator</fullName>
    </submittedName>
</protein>
<evidence type="ECO:0000313" key="10">
    <source>
        <dbReference type="Proteomes" id="UP000316225"/>
    </source>
</evidence>
<dbReference type="Gene3D" id="1.10.10.10">
    <property type="entry name" value="Winged helix-like DNA-binding domain superfamily/Winged helix DNA-binding domain"/>
    <property type="match status" value="1"/>
</dbReference>
<dbReference type="GO" id="GO:0032993">
    <property type="term" value="C:protein-DNA complex"/>
    <property type="evidence" value="ECO:0007669"/>
    <property type="project" value="TreeGrafter"/>
</dbReference>
<dbReference type="Proteomes" id="UP000316225">
    <property type="component" value="Unassembled WGS sequence"/>
</dbReference>
<evidence type="ECO:0000259" key="8">
    <source>
        <dbReference type="PROSITE" id="PS50110"/>
    </source>
</evidence>
<dbReference type="InterPro" id="IPR036388">
    <property type="entry name" value="WH-like_DNA-bd_sf"/>
</dbReference>
<dbReference type="GO" id="GO:0006355">
    <property type="term" value="P:regulation of DNA-templated transcription"/>
    <property type="evidence" value="ECO:0007669"/>
    <property type="project" value="InterPro"/>
</dbReference>
<keyword evidence="10" id="KW-1185">Reference proteome</keyword>
<keyword evidence="2" id="KW-0902">Two-component regulatory system</keyword>
<dbReference type="Pfam" id="PF00072">
    <property type="entry name" value="Response_reg"/>
    <property type="match status" value="1"/>
</dbReference>
<dbReference type="Gene3D" id="3.40.50.2300">
    <property type="match status" value="1"/>
</dbReference>
<comment type="caution">
    <text evidence="9">The sequence shown here is derived from an EMBL/GenBank/DDBJ whole genome shotgun (WGS) entry which is preliminary data.</text>
</comment>
<dbReference type="GO" id="GO:0000156">
    <property type="term" value="F:phosphorelay response regulator activity"/>
    <property type="evidence" value="ECO:0007669"/>
    <property type="project" value="TreeGrafter"/>
</dbReference>
<evidence type="ECO:0000256" key="4">
    <source>
        <dbReference type="ARBA" id="ARBA00023125"/>
    </source>
</evidence>
<evidence type="ECO:0000256" key="2">
    <source>
        <dbReference type="ARBA" id="ARBA00023012"/>
    </source>
</evidence>
<dbReference type="InterPro" id="IPR016032">
    <property type="entry name" value="Sig_transdc_resp-reg_C-effctor"/>
</dbReference>
<reference evidence="9 10" key="1">
    <citation type="journal article" date="2015" name="Stand. Genomic Sci.">
        <title>Genomic Encyclopedia of Bacterial and Archaeal Type Strains, Phase III: the genomes of soil and plant-associated and newly described type strains.</title>
        <authorList>
            <person name="Whitman W.B."/>
            <person name="Woyke T."/>
            <person name="Klenk H.P."/>
            <person name="Zhou Y."/>
            <person name="Lilburn T.G."/>
            <person name="Beck B.J."/>
            <person name="De Vos P."/>
            <person name="Vandamme P."/>
            <person name="Eisen J.A."/>
            <person name="Garrity G."/>
            <person name="Hugenholtz P."/>
            <person name="Kyrpides N.C."/>
        </authorList>
    </citation>
    <scope>NUCLEOTIDE SEQUENCE [LARGE SCALE GENOMIC DNA]</scope>
    <source>
        <strain evidence="9 10">CGMCC 1.5364</strain>
    </source>
</reference>
<dbReference type="InterPro" id="IPR011006">
    <property type="entry name" value="CheY-like_superfamily"/>
</dbReference>
<dbReference type="PROSITE" id="PS50043">
    <property type="entry name" value="HTH_LUXR_2"/>
    <property type="match status" value="1"/>
</dbReference>
<evidence type="ECO:0000259" key="7">
    <source>
        <dbReference type="PROSITE" id="PS50043"/>
    </source>
</evidence>
<evidence type="ECO:0000313" key="9">
    <source>
        <dbReference type="EMBL" id="TWI36029.1"/>
    </source>
</evidence>
<proteinExistence type="predicted"/>
<evidence type="ECO:0000256" key="3">
    <source>
        <dbReference type="ARBA" id="ARBA00023015"/>
    </source>
</evidence>
<dbReference type="PROSITE" id="PS50110">
    <property type="entry name" value="RESPONSE_REGULATORY"/>
    <property type="match status" value="1"/>
</dbReference>
<organism evidence="9 10">
    <name type="scientific">Paracoccus sulfuroxidans</name>
    <dbReference type="NCBI Taxonomy" id="384678"/>
    <lineage>
        <taxon>Bacteria</taxon>
        <taxon>Pseudomonadati</taxon>
        <taxon>Pseudomonadota</taxon>
        <taxon>Alphaproteobacteria</taxon>
        <taxon>Rhodobacterales</taxon>
        <taxon>Paracoccaceae</taxon>
        <taxon>Paracoccus</taxon>
    </lineage>
</organism>
<dbReference type="SMART" id="SM00448">
    <property type="entry name" value="REC"/>
    <property type="match status" value="1"/>
</dbReference>
<dbReference type="RefSeq" id="WP_145397076.1">
    <property type="nucleotide sequence ID" value="NZ_VLKU01000003.1"/>
</dbReference>
<dbReference type="GO" id="GO:0000976">
    <property type="term" value="F:transcription cis-regulatory region binding"/>
    <property type="evidence" value="ECO:0007669"/>
    <property type="project" value="TreeGrafter"/>
</dbReference>